<keyword evidence="2" id="KW-0175">Coiled coil</keyword>
<protein>
    <recommendedName>
        <fullName evidence="4">NB-ARC domain-containing protein</fullName>
    </recommendedName>
</protein>
<keyword evidence="3" id="KW-1133">Transmembrane helix</keyword>
<feature type="transmembrane region" description="Helical" evidence="3">
    <location>
        <begin position="12"/>
        <end position="36"/>
    </location>
</feature>
<dbReference type="InterPro" id="IPR027417">
    <property type="entry name" value="P-loop_NTPase"/>
</dbReference>
<dbReference type="Gramene" id="PHT73595">
    <property type="protein sequence ID" value="PHT73595"/>
    <property type="gene ID" value="T459_24380"/>
</dbReference>
<dbReference type="GO" id="GO:0043531">
    <property type="term" value="F:ADP binding"/>
    <property type="evidence" value="ECO:0007669"/>
    <property type="project" value="InterPro"/>
</dbReference>
<evidence type="ECO:0000256" key="2">
    <source>
        <dbReference type="SAM" id="Coils"/>
    </source>
</evidence>
<evidence type="ECO:0000313" key="6">
    <source>
        <dbReference type="Proteomes" id="UP000222542"/>
    </source>
</evidence>
<evidence type="ECO:0000259" key="4">
    <source>
        <dbReference type="Pfam" id="PF00931"/>
    </source>
</evidence>
<sequence length="258" mass="29617">MKESCMVQYGSELGVSSLVLFGISWKLLLGAGTYFITKIKSCINFGEHLETLEHGVNLLLVKASDMKRDVENQELSGRKKRLQQVESWLNEVEQLEEEFHQLKEAARRGEQNIGVLEKMDGRVGELLEKSRHFGELVFDAYESEECPMQVQPVQEETSKQNIEVIWTWLQDENASSIGIYGFSIKGLQDDLAKIMKLDLSAEDDEHRRADRLNRAFRQMKNIVIILDDVWDRLSSEELGYPLCEEGCRLILTSRSSEV</sequence>
<dbReference type="OMA" id="FDAYESE"/>
<evidence type="ECO:0000313" key="5">
    <source>
        <dbReference type="EMBL" id="PHT73595.1"/>
    </source>
</evidence>
<dbReference type="AlphaFoldDB" id="A0A2G2YVD0"/>
<feature type="coiled-coil region" evidence="2">
    <location>
        <begin position="78"/>
        <end position="112"/>
    </location>
</feature>
<dbReference type="Pfam" id="PF00931">
    <property type="entry name" value="NB-ARC"/>
    <property type="match status" value="1"/>
</dbReference>
<dbReference type="PANTHER" id="PTHR33463:SF187">
    <property type="entry name" value="AND NB-ARC DOMAIN DISEASE RESISTANCE PROTEIN, PUTATIVE-RELATED"/>
    <property type="match status" value="1"/>
</dbReference>
<dbReference type="Gene3D" id="3.40.50.300">
    <property type="entry name" value="P-loop containing nucleotide triphosphate hydrolases"/>
    <property type="match status" value="1"/>
</dbReference>
<proteinExistence type="predicted"/>
<feature type="domain" description="NB-ARC" evidence="4">
    <location>
        <begin position="183"/>
        <end position="258"/>
    </location>
</feature>
<dbReference type="EMBL" id="AYRZ02000009">
    <property type="protein sequence ID" value="PHT73595.1"/>
    <property type="molecule type" value="Genomic_DNA"/>
</dbReference>
<organism evidence="5 6">
    <name type="scientific">Capsicum annuum</name>
    <name type="common">Capsicum pepper</name>
    <dbReference type="NCBI Taxonomy" id="4072"/>
    <lineage>
        <taxon>Eukaryota</taxon>
        <taxon>Viridiplantae</taxon>
        <taxon>Streptophyta</taxon>
        <taxon>Embryophyta</taxon>
        <taxon>Tracheophyta</taxon>
        <taxon>Spermatophyta</taxon>
        <taxon>Magnoliopsida</taxon>
        <taxon>eudicotyledons</taxon>
        <taxon>Gunneridae</taxon>
        <taxon>Pentapetalae</taxon>
        <taxon>asterids</taxon>
        <taxon>lamiids</taxon>
        <taxon>Solanales</taxon>
        <taxon>Solanaceae</taxon>
        <taxon>Solanoideae</taxon>
        <taxon>Capsiceae</taxon>
        <taxon>Capsicum</taxon>
    </lineage>
</organism>
<dbReference type="SUPFAM" id="SSF52540">
    <property type="entry name" value="P-loop containing nucleoside triphosphate hydrolases"/>
    <property type="match status" value="1"/>
</dbReference>
<name>A0A2G2YVD0_CAPAN</name>
<evidence type="ECO:0000256" key="3">
    <source>
        <dbReference type="SAM" id="Phobius"/>
    </source>
</evidence>
<reference evidence="5 6" key="2">
    <citation type="journal article" date="2017" name="Genome Biol.">
        <title>New reference genome sequences of hot pepper reveal the massive evolution of plant disease-resistance genes by retroduplication.</title>
        <authorList>
            <person name="Kim S."/>
            <person name="Park J."/>
            <person name="Yeom S.I."/>
            <person name="Kim Y.M."/>
            <person name="Seo E."/>
            <person name="Kim K.T."/>
            <person name="Kim M.S."/>
            <person name="Lee J.M."/>
            <person name="Cheong K."/>
            <person name="Shin H.S."/>
            <person name="Kim S.B."/>
            <person name="Han K."/>
            <person name="Lee J."/>
            <person name="Park M."/>
            <person name="Lee H.A."/>
            <person name="Lee H.Y."/>
            <person name="Lee Y."/>
            <person name="Oh S."/>
            <person name="Lee J.H."/>
            <person name="Choi E."/>
            <person name="Choi E."/>
            <person name="Lee S.E."/>
            <person name="Jeon J."/>
            <person name="Kim H."/>
            <person name="Choi G."/>
            <person name="Song H."/>
            <person name="Lee J."/>
            <person name="Lee S.C."/>
            <person name="Kwon J.K."/>
            <person name="Lee H.Y."/>
            <person name="Koo N."/>
            <person name="Hong Y."/>
            <person name="Kim R.W."/>
            <person name="Kang W.H."/>
            <person name="Huh J.H."/>
            <person name="Kang B.C."/>
            <person name="Yang T.J."/>
            <person name="Lee Y.H."/>
            <person name="Bennetzen J.L."/>
            <person name="Choi D."/>
        </authorList>
    </citation>
    <scope>NUCLEOTIDE SEQUENCE [LARGE SCALE GENOMIC DNA]</scope>
    <source>
        <strain evidence="6">cv. CM334</strain>
    </source>
</reference>
<dbReference type="PANTHER" id="PTHR33463">
    <property type="entry name" value="NB-ARC DOMAIN-CONTAINING PROTEIN-RELATED"/>
    <property type="match status" value="1"/>
</dbReference>
<reference evidence="5 6" key="1">
    <citation type="journal article" date="2014" name="Nat. Genet.">
        <title>Genome sequence of the hot pepper provides insights into the evolution of pungency in Capsicum species.</title>
        <authorList>
            <person name="Kim S."/>
            <person name="Park M."/>
            <person name="Yeom S.I."/>
            <person name="Kim Y.M."/>
            <person name="Lee J.M."/>
            <person name="Lee H.A."/>
            <person name="Seo E."/>
            <person name="Choi J."/>
            <person name="Cheong K."/>
            <person name="Kim K.T."/>
            <person name="Jung K."/>
            <person name="Lee G.W."/>
            <person name="Oh S.K."/>
            <person name="Bae C."/>
            <person name="Kim S.B."/>
            <person name="Lee H.Y."/>
            <person name="Kim S.Y."/>
            <person name="Kim M.S."/>
            <person name="Kang B.C."/>
            <person name="Jo Y.D."/>
            <person name="Yang H.B."/>
            <person name="Jeong H.J."/>
            <person name="Kang W.H."/>
            <person name="Kwon J.K."/>
            <person name="Shin C."/>
            <person name="Lim J.Y."/>
            <person name="Park J.H."/>
            <person name="Huh J.H."/>
            <person name="Kim J.S."/>
            <person name="Kim B.D."/>
            <person name="Cohen O."/>
            <person name="Paran I."/>
            <person name="Suh M.C."/>
            <person name="Lee S.B."/>
            <person name="Kim Y.K."/>
            <person name="Shin Y."/>
            <person name="Noh S.J."/>
            <person name="Park J."/>
            <person name="Seo Y.S."/>
            <person name="Kwon S.Y."/>
            <person name="Kim H.A."/>
            <person name="Park J.M."/>
            <person name="Kim H.J."/>
            <person name="Choi S.B."/>
            <person name="Bosland P.W."/>
            <person name="Reeves G."/>
            <person name="Jo S.H."/>
            <person name="Lee B.W."/>
            <person name="Cho H.T."/>
            <person name="Choi H.S."/>
            <person name="Lee M.S."/>
            <person name="Yu Y."/>
            <person name="Do Choi Y."/>
            <person name="Park B.S."/>
            <person name="van Deynze A."/>
            <person name="Ashrafi H."/>
            <person name="Hill T."/>
            <person name="Kim W.T."/>
            <person name="Pai H.S."/>
            <person name="Ahn H.K."/>
            <person name="Yeam I."/>
            <person name="Giovannoni J.J."/>
            <person name="Rose J.K."/>
            <person name="Sorensen I."/>
            <person name="Lee S.J."/>
            <person name="Kim R.W."/>
            <person name="Choi I.Y."/>
            <person name="Choi B.S."/>
            <person name="Lim J.S."/>
            <person name="Lee Y.H."/>
            <person name="Choi D."/>
        </authorList>
    </citation>
    <scope>NUCLEOTIDE SEQUENCE [LARGE SCALE GENOMIC DNA]</scope>
    <source>
        <strain evidence="6">cv. CM334</strain>
    </source>
</reference>
<keyword evidence="1" id="KW-0611">Plant defense</keyword>
<keyword evidence="3" id="KW-0472">Membrane</keyword>
<keyword evidence="6" id="KW-1185">Reference proteome</keyword>
<gene>
    <name evidence="5" type="ORF">T459_24380</name>
</gene>
<evidence type="ECO:0000256" key="1">
    <source>
        <dbReference type="ARBA" id="ARBA00022821"/>
    </source>
</evidence>
<dbReference type="Proteomes" id="UP000222542">
    <property type="component" value="Unassembled WGS sequence"/>
</dbReference>
<dbReference type="InterPro" id="IPR002182">
    <property type="entry name" value="NB-ARC"/>
</dbReference>
<accession>A0A2G2YVD0</accession>
<comment type="caution">
    <text evidence="5">The sequence shown here is derived from an EMBL/GenBank/DDBJ whole genome shotgun (WGS) entry which is preliminary data.</text>
</comment>
<keyword evidence="3" id="KW-0812">Transmembrane</keyword>
<dbReference type="InterPro" id="IPR050905">
    <property type="entry name" value="Plant_NBS-LRR"/>
</dbReference>